<evidence type="ECO:0000256" key="1">
    <source>
        <dbReference type="SAM" id="Coils"/>
    </source>
</evidence>
<evidence type="ECO:0000259" key="2">
    <source>
        <dbReference type="Pfam" id="PF00078"/>
    </source>
</evidence>
<keyword evidence="6" id="KW-1185">Reference proteome</keyword>
<dbReference type="InterPro" id="IPR036397">
    <property type="entry name" value="RNaseH_sf"/>
</dbReference>
<organism evidence="5 6">
    <name type="scientific">Cannabis sativa</name>
    <name type="common">Hemp</name>
    <name type="synonym">Marijuana</name>
    <dbReference type="NCBI Taxonomy" id="3483"/>
    <lineage>
        <taxon>Eukaryota</taxon>
        <taxon>Viridiplantae</taxon>
        <taxon>Streptophyta</taxon>
        <taxon>Embryophyta</taxon>
        <taxon>Tracheophyta</taxon>
        <taxon>Spermatophyta</taxon>
        <taxon>Magnoliopsida</taxon>
        <taxon>eudicotyledons</taxon>
        <taxon>Gunneridae</taxon>
        <taxon>Pentapetalae</taxon>
        <taxon>rosids</taxon>
        <taxon>fabids</taxon>
        <taxon>Rosales</taxon>
        <taxon>Cannabaceae</taxon>
        <taxon>Cannabis</taxon>
    </lineage>
</organism>
<dbReference type="GO" id="GO:0003676">
    <property type="term" value="F:nucleic acid binding"/>
    <property type="evidence" value="ECO:0007669"/>
    <property type="project" value="InterPro"/>
</dbReference>
<dbReference type="SUPFAM" id="SSF53098">
    <property type="entry name" value="Ribonuclease H-like"/>
    <property type="match status" value="1"/>
</dbReference>
<reference evidence="5" key="2">
    <citation type="submission" date="2021-03" db="UniProtKB">
        <authorList>
            <consortium name="EnsemblPlants"/>
        </authorList>
    </citation>
    <scope>IDENTIFICATION</scope>
</reference>
<dbReference type="PANTHER" id="PTHR33116:SF86">
    <property type="entry name" value="REVERSE TRANSCRIPTASE DOMAIN-CONTAINING PROTEIN"/>
    <property type="match status" value="1"/>
</dbReference>
<dbReference type="InterPro" id="IPR002156">
    <property type="entry name" value="RNaseH_domain"/>
</dbReference>
<dbReference type="Proteomes" id="UP000596661">
    <property type="component" value="Chromosome 5"/>
</dbReference>
<evidence type="ECO:0000313" key="5">
    <source>
        <dbReference type="EnsemblPlants" id="cds.evm.model.05.254"/>
    </source>
</evidence>
<dbReference type="AlphaFoldDB" id="A0A803PPP4"/>
<dbReference type="Pfam" id="PF13966">
    <property type="entry name" value="zf-RVT"/>
    <property type="match status" value="1"/>
</dbReference>
<dbReference type="EnsemblPlants" id="evm.model.05.254">
    <property type="protein sequence ID" value="cds.evm.model.05.254"/>
    <property type="gene ID" value="evm.TU.05.254"/>
</dbReference>
<dbReference type="CDD" id="cd06222">
    <property type="entry name" value="RNase_H_like"/>
    <property type="match status" value="1"/>
</dbReference>
<dbReference type="Pfam" id="PF13456">
    <property type="entry name" value="RVT_3"/>
    <property type="match status" value="1"/>
</dbReference>
<dbReference type="EMBL" id="UZAU01000409">
    <property type="status" value="NOT_ANNOTATED_CDS"/>
    <property type="molecule type" value="Genomic_DNA"/>
</dbReference>
<name>A0A803PPP4_CANSA</name>
<evidence type="ECO:0008006" key="7">
    <source>
        <dbReference type="Google" id="ProtNLM"/>
    </source>
</evidence>
<proteinExistence type="predicted"/>
<evidence type="ECO:0000259" key="4">
    <source>
        <dbReference type="Pfam" id="PF13966"/>
    </source>
</evidence>
<keyword evidence="1" id="KW-0175">Coiled coil</keyword>
<sequence>MRILQPPLLQQRRVPRVIHLDYFHSDHRAITAVIAAHDQSSHNPIDNVLNDLDACATTLQKWHIGKYGRMKKRVVEAQTRVNDLNNTLDRSNNIMEELKTSESILDDLLEQEEIYWQQQSQVEWMSSEWSFIQEVMRKMGFAEQWIKLIMTCLSTNTFSFNVNGEVSGSLTPTRGLRQGCPLSPYLFLICSEGLSRLLQFEENEGWLIGFKLTRNAAPISHLLFADDSLLFCHANESSCLAIKKVLDIYHRASGQLLNHDKSAIPTYIMSCFRLPAYVGNQLESMMANFWWGSNENGSKIHWRAWHLLCKSKIDGGMGFRSFEQFNQALLAKQAWRLLEKLDSLRGKLLKSRYFPHNDFLHAPHGHSPSLTWQGIVWGRELLLKGLHWKIGEGRLIRVALDPWIPSRDTFTPTLFSSHANAMVSHLITDERVWNVPLLEQWFSPLDVDRILTMTLSFLQHSDALVWHYTTSGAYTVQSGYHLATSIADTSANNCSSSVSQASWWKYFWSLQLPQKVKIFAWRVIHNALPVVTSLVRRKIITDSTCLVCKSTWESIGHALFGCKYAKAVWRHMDLIFDWSKASAMYKGDYLTPPTSLDLKLNVDAALDANRNIIGVGAVVRNSAGHALAPMAKQIIGNFASHVMEAKAMFHSLNWVIQLQLPITIVETDALLVANTLQYGSTAISSYHDILLDVTSLLSFFSTSECCPC</sequence>
<dbReference type="GO" id="GO:0004523">
    <property type="term" value="F:RNA-DNA hybrid ribonuclease activity"/>
    <property type="evidence" value="ECO:0007669"/>
    <property type="project" value="InterPro"/>
</dbReference>
<dbReference type="InterPro" id="IPR012337">
    <property type="entry name" value="RNaseH-like_sf"/>
</dbReference>
<feature type="domain" description="Reverse transcriptase zinc-binding" evidence="4">
    <location>
        <begin position="498"/>
        <end position="569"/>
    </location>
</feature>
<protein>
    <recommendedName>
        <fullName evidence="7">Reverse transcriptase domain-containing protein</fullName>
    </recommendedName>
</protein>
<dbReference type="InterPro" id="IPR000477">
    <property type="entry name" value="RT_dom"/>
</dbReference>
<feature type="coiled-coil region" evidence="1">
    <location>
        <begin position="67"/>
        <end position="101"/>
    </location>
</feature>
<dbReference type="PANTHER" id="PTHR33116">
    <property type="entry name" value="REVERSE TRANSCRIPTASE ZINC-BINDING DOMAIN-CONTAINING PROTEIN-RELATED-RELATED"/>
    <property type="match status" value="1"/>
</dbReference>
<evidence type="ECO:0000259" key="3">
    <source>
        <dbReference type="Pfam" id="PF13456"/>
    </source>
</evidence>
<feature type="domain" description="RNase H type-1" evidence="3">
    <location>
        <begin position="601"/>
        <end position="700"/>
    </location>
</feature>
<dbReference type="Gramene" id="evm.model.05.254">
    <property type="protein sequence ID" value="cds.evm.model.05.254"/>
    <property type="gene ID" value="evm.TU.05.254"/>
</dbReference>
<dbReference type="InterPro" id="IPR043502">
    <property type="entry name" value="DNA/RNA_pol_sf"/>
</dbReference>
<dbReference type="InterPro" id="IPR044730">
    <property type="entry name" value="RNase_H-like_dom_plant"/>
</dbReference>
<reference evidence="5" key="1">
    <citation type="submission" date="2018-11" db="EMBL/GenBank/DDBJ databases">
        <authorList>
            <person name="Grassa J C."/>
        </authorList>
    </citation>
    <scope>NUCLEOTIDE SEQUENCE [LARGE SCALE GENOMIC DNA]</scope>
</reference>
<feature type="domain" description="Reverse transcriptase" evidence="2">
    <location>
        <begin position="129"/>
        <end position="264"/>
    </location>
</feature>
<evidence type="ECO:0000313" key="6">
    <source>
        <dbReference type="Proteomes" id="UP000596661"/>
    </source>
</evidence>
<accession>A0A803PPP4</accession>
<dbReference type="SUPFAM" id="SSF56672">
    <property type="entry name" value="DNA/RNA polymerases"/>
    <property type="match status" value="1"/>
</dbReference>
<dbReference type="Gene3D" id="3.30.420.10">
    <property type="entry name" value="Ribonuclease H-like superfamily/Ribonuclease H"/>
    <property type="match status" value="1"/>
</dbReference>
<dbReference type="Pfam" id="PF00078">
    <property type="entry name" value="RVT_1"/>
    <property type="match status" value="1"/>
</dbReference>
<dbReference type="InterPro" id="IPR026960">
    <property type="entry name" value="RVT-Znf"/>
</dbReference>